<proteinExistence type="predicted"/>
<organism evidence="2 3">
    <name type="scientific">Companilactobacillus kimchiensis</name>
    <dbReference type="NCBI Taxonomy" id="993692"/>
    <lineage>
        <taxon>Bacteria</taxon>
        <taxon>Bacillati</taxon>
        <taxon>Bacillota</taxon>
        <taxon>Bacilli</taxon>
        <taxon>Lactobacillales</taxon>
        <taxon>Lactobacillaceae</taxon>
        <taxon>Companilactobacillus</taxon>
    </lineage>
</organism>
<name>A0A0R2LL37_9LACO</name>
<protein>
    <submittedName>
        <fullName evidence="2">Abortive infection protein AbiGI</fullName>
    </submittedName>
</protein>
<accession>A0A0R2LL37</accession>
<dbReference type="RefSeq" id="WP_057879853.1">
    <property type="nucleotide sequence ID" value="NZ_JQCF01000002.1"/>
</dbReference>
<dbReference type="InterPro" id="IPR025159">
    <property type="entry name" value="AbiEi_N"/>
</dbReference>
<gene>
    <name evidence="2" type="ORF">IV57_GL001024</name>
</gene>
<comment type="caution">
    <text evidence="2">The sequence shown here is derived from an EMBL/GenBank/DDBJ whole genome shotgun (WGS) entry which is preliminary data.</text>
</comment>
<evidence type="ECO:0000313" key="3">
    <source>
        <dbReference type="Proteomes" id="UP000051006"/>
    </source>
</evidence>
<evidence type="ECO:0000259" key="1">
    <source>
        <dbReference type="Pfam" id="PF13338"/>
    </source>
</evidence>
<dbReference type="OrthoDB" id="9801429at2"/>
<dbReference type="Pfam" id="PF13338">
    <property type="entry name" value="AbiEi_4"/>
    <property type="match status" value="1"/>
</dbReference>
<sequence>MNDVVINDFLKNNNGQITWDDAKHQGIPTMALTRLVNTGRLERVARGVYIDPAIFEDDLYILQYRFKRGIFYKDTSLFLHGMIDRTPDRVDMNFPQGYNSSSLKKYPINIQRQIEPYYSLGIEEINSPGQHLVKVYNIERTLCDLVRTRNSSDSETIKQAMVSYSKMKSKDLGKLSEYAQIFNVQKAIQNYMEVLL</sequence>
<feature type="domain" description="AbiEi antitoxin N-terminal" evidence="1">
    <location>
        <begin position="6"/>
        <end position="49"/>
    </location>
</feature>
<keyword evidence="3" id="KW-1185">Reference proteome</keyword>
<dbReference type="Proteomes" id="UP000051006">
    <property type="component" value="Unassembled WGS sequence"/>
</dbReference>
<evidence type="ECO:0000313" key="2">
    <source>
        <dbReference type="EMBL" id="KRO00587.1"/>
    </source>
</evidence>
<dbReference type="AlphaFoldDB" id="A0A0R2LL37"/>
<dbReference type="EMBL" id="JQCF01000002">
    <property type="protein sequence ID" value="KRO00587.1"/>
    <property type="molecule type" value="Genomic_DNA"/>
</dbReference>
<dbReference type="STRING" id="993692.IV57_GL001024"/>
<reference evidence="2 3" key="1">
    <citation type="journal article" date="2015" name="Genome Announc.">
        <title>Expanding the biotechnology potential of lactobacilli through comparative genomics of 213 strains and associated genera.</title>
        <authorList>
            <person name="Sun Z."/>
            <person name="Harris H.M."/>
            <person name="McCann A."/>
            <person name="Guo C."/>
            <person name="Argimon S."/>
            <person name="Zhang W."/>
            <person name="Yang X."/>
            <person name="Jeffery I.B."/>
            <person name="Cooney J.C."/>
            <person name="Kagawa T.F."/>
            <person name="Liu W."/>
            <person name="Song Y."/>
            <person name="Salvetti E."/>
            <person name="Wrobel A."/>
            <person name="Rasinkangas P."/>
            <person name="Parkhill J."/>
            <person name="Rea M.C."/>
            <person name="O'Sullivan O."/>
            <person name="Ritari J."/>
            <person name="Douillard F.P."/>
            <person name="Paul Ross R."/>
            <person name="Yang R."/>
            <person name="Briner A.E."/>
            <person name="Felis G.E."/>
            <person name="de Vos W.M."/>
            <person name="Barrangou R."/>
            <person name="Klaenhammer T.R."/>
            <person name="Caufield P.W."/>
            <person name="Cui Y."/>
            <person name="Zhang H."/>
            <person name="O'Toole P.W."/>
        </authorList>
    </citation>
    <scope>NUCLEOTIDE SEQUENCE [LARGE SCALE GENOMIC DNA]</scope>
    <source>
        <strain evidence="2 3">DSM 24716</strain>
    </source>
</reference>
<dbReference type="PATRIC" id="fig|993692.3.peg.1038"/>